<evidence type="ECO:0000259" key="3">
    <source>
        <dbReference type="Pfam" id="PF20684"/>
    </source>
</evidence>
<protein>
    <recommendedName>
        <fullName evidence="3">Rhodopsin domain-containing protein</fullName>
    </recommendedName>
</protein>
<dbReference type="AlphaFoldDB" id="A0A9P4SGK5"/>
<feature type="transmembrane region" description="Helical" evidence="2">
    <location>
        <begin position="105"/>
        <end position="125"/>
    </location>
</feature>
<dbReference type="PANTHER" id="PTHR38794:SF1">
    <property type="entry name" value="INTEGRAL MEMBRANE PROTEIN"/>
    <property type="match status" value="1"/>
</dbReference>
<feature type="compositionally biased region" description="Low complexity" evidence="1">
    <location>
        <begin position="317"/>
        <end position="333"/>
    </location>
</feature>
<name>A0A9P4SGK5_9PEZI</name>
<evidence type="ECO:0000256" key="1">
    <source>
        <dbReference type="SAM" id="MobiDB-lite"/>
    </source>
</evidence>
<feature type="domain" description="Rhodopsin" evidence="3">
    <location>
        <begin position="47"/>
        <end position="278"/>
    </location>
</feature>
<dbReference type="OrthoDB" id="3918601at2759"/>
<reference evidence="4" key="1">
    <citation type="journal article" date="2020" name="Stud. Mycol.">
        <title>101 Dothideomycetes genomes: a test case for predicting lifestyles and emergence of pathogens.</title>
        <authorList>
            <person name="Haridas S."/>
            <person name="Albert R."/>
            <person name="Binder M."/>
            <person name="Bloem J."/>
            <person name="Labutti K."/>
            <person name="Salamov A."/>
            <person name="Andreopoulos B."/>
            <person name="Baker S."/>
            <person name="Barry K."/>
            <person name="Bills G."/>
            <person name="Bluhm B."/>
            <person name="Cannon C."/>
            <person name="Castanera R."/>
            <person name="Culley D."/>
            <person name="Daum C."/>
            <person name="Ezra D."/>
            <person name="Gonzalez J."/>
            <person name="Henrissat B."/>
            <person name="Kuo A."/>
            <person name="Liang C."/>
            <person name="Lipzen A."/>
            <person name="Lutzoni F."/>
            <person name="Magnuson J."/>
            <person name="Mondo S."/>
            <person name="Nolan M."/>
            <person name="Ohm R."/>
            <person name="Pangilinan J."/>
            <person name="Park H.-J."/>
            <person name="Ramirez L."/>
            <person name="Alfaro M."/>
            <person name="Sun H."/>
            <person name="Tritt A."/>
            <person name="Yoshinaga Y."/>
            <person name="Zwiers L.-H."/>
            <person name="Turgeon B."/>
            <person name="Goodwin S."/>
            <person name="Spatafora J."/>
            <person name="Crous P."/>
            <person name="Grigoriev I."/>
        </authorList>
    </citation>
    <scope>NUCLEOTIDE SEQUENCE</scope>
    <source>
        <strain evidence="4">CBS 101060</strain>
    </source>
</reference>
<organism evidence="4 5">
    <name type="scientific">Patellaria atrata CBS 101060</name>
    <dbReference type="NCBI Taxonomy" id="1346257"/>
    <lineage>
        <taxon>Eukaryota</taxon>
        <taxon>Fungi</taxon>
        <taxon>Dikarya</taxon>
        <taxon>Ascomycota</taxon>
        <taxon>Pezizomycotina</taxon>
        <taxon>Dothideomycetes</taxon>
        <taxon>Dothideomycetes incertae sedis</taxon>
        <taxon>Patellariales</taxon>
        <taxon>Patellariaceae</taxon>
        <taxon>Patellaria</taxon>
    </lineage>
</organism>
<proteinExistence type="predicted"/>
<accession>A0A9P4SGK5</accession>
<sequence>MASAENTIGPDHHSALVNIIIWIFFILSGLGVVSKVLTKFARPRRKIHPGNLQLDDILLTLALLLAAGQTVAVSQQVSAGLGKHQDTLKPASISKYEKTEYVAEILYIAVLCTTKSAAFLFALILQPTPTRSMLLKIIFGITIVWTIISIFGIAFQCDLPHPWEVVHGKCFNQNAFWIFVEVVNVSIDIMLAVLLISIVWILQTSNTKYILTLVFAARALILIPVIFKLVYGFRLGPDRDTSRWDITYKYANVAITTSVVMNTSILITCLPFMKPVMEYLQPGWSSSNVRRGLGYNSVGPTGGTHTSSNLFPLGTKSNPLSSKTDSSKSPSNLATSSADRSITQAPHVDRESPVV</sequence>
<gene>
    <name evidence="4" type="ORF">M501DRAFT_375360</name>
</gene>
<evidence type="ECO:0000256" key="2">
    <source>
        <dbReference type="SAM" id="Phobius"/>
    </source>
</evidence>
<dbReference type="Proteomes" id="UP000799429">
    <property type="component" value="Unassembled WGS sequence"/>
</dbReference>
<feature type="transmembrane region" description="Helical" evidence="2">
    <location>
        <begin position="250"/>
        <end position="273"/>
    </location>
</feature>
<feature type="transmembrane region" description="Helical" evidence="2">
    <location>
        <begin position="15"/>
        <end position="37"/>
    </location>
</feature>
<keyword evidence="2" id="KW-1133">Transmembrane helix</keyword>
<keyword evidence="2" id="KW-0812">Transmembrane</keyword>
<feature type="region of interest" description="Disordered" evidence="1">
    <location>
        <begin position="306"/>
        <end position="355"/>
    </location>
</feature>
<dbReference type="Pfam" id="PF20684">
    <property type="entry name" value="Fung_rhodopsin"/>
    <property type="match status" value="1"/>
</dbReference>
<dbReference type="PANTHER" id="PTHR38794">
    <property type="entry name" value="INTEGRAL MEMBRANE PROTEIN"/>
    <property type="match status" value="1"/>
</dbReference>
<feature type="compositionally biased region" description="Polar residues" evidence="1">
    <location>
        <begin position="334"/>
        <end position="344"/>
    </location>
</feature>
<feature type="transmembrane region" description="Helical" evidence="2">
    <location>
        <begin position="175"/>
        <end position="202"/>
    </location>
</feature>
<comment type="caution">
    <text evidence="4">The sequence shown here is derived from an EMBL/GenBank/DDBJ whole genome shotgun (WGS) entry which is preliminary data.</text>
</comment>
<keyword evidence="5" id="KW-1185">Reference proteome</keyword>
<evidence type="ECO:0000313" key="4">
    <source>
        <dbReference type="EMBL" id="KAF2842004.1"/>
    </source>
</evidence>
<dbReference type="EMBL" id="MU006090">
    <property type="protein sequence ID" value="KAF2842004.1"/>
    <property type="molecule type" value="Genomic_DNA"/>
</dbReference>
<dbReference type="InterPro" id="IPR049326">
    <property type="entry name" value="Rhodopsin_dom_fungi"/>
</dbReference>
<feature type="transmembrane region" description="Helical" evidence="2">
    <location>
        <begin position="209"/>
        <end position="230"/>
    </location>
</feature>
<feature type="transmembrane region" description="Helical" evidence="2">
    <location>
        <begin position="137"/>
        <end position="155"/>
    </location>
</feature>
<evidence type="ECO:0000313" key="5">
    <source>
        <dbReference type="Proteomes" id="UP000799429"/>
    </source>
</evidence>
<keyword evidence="2" id="KW-0472">Membrane</keyword>
<feature type="transmembrane region" description="Helical" evidence="2">
    <location>
        <begin position="57"/>
        <end position="77"/>
    </location>
</feature>